<feature type="region of interest" description="Disordered" evidence="1">
    <location>
        <begin position="1"/>
        <end position="26"/>
    </location>
</feature>
<keyword evidence="3" id="KW-1185">Reference proteome</keyword>
<name>A0A165M0X5_9APHY</name>
<protein>
    <submittedName>
        <fullName evidence="2">Uncharacterized protein</fullName>
    </submittedName>
</protein>
<gene>
    <name evidence="2" type="ORF">DAEQUDRAFT_731833</name>
</gene>
<dbReference type="Proteomes" id="UP000076727">
    <property type="component" value="Unassembled WGS sequence"/>
</dbReference>
<evidence type="ECO:0000313" key="2">
    <source>
        <dbReference type="EMBL" id="KZT65102.1"/>
    </source>
</evidence>
<reference evidence="2 3" key="1">
    <citation type="journal article" date="2016" name="Mol. Biol. Evol.">
        <title>Comparative Genomics of Early-Diverging Mushroom-Forming Fungi Provides Insights into the Origins of Lignocellulose Decay Capabilities.</title>
        <authorList>
            <person name="Nagy L.G."/>
            <person name="Riley R."/>
            <person name="Tritt A."/>
            <person name="Adam C."/>
            <person name="Daum C."/>
            <person name="Floudas D."/>
            <person name="Sun H."/>
            <person name="Yadav J.S."/>
            <person name="Pangilinan J."/>
            <person name="Larsson K.H."/>
            <person name="Matsuura K."/>
            <person name="Barry K."/>
            <person name="Labutti K."/>
            <person name="Kuo R."/>
            <person name="Ohm R.A."/>
            <person name="Bhattacharya S.S."/>
            <person name="Shirouzu T."/>
            <person name="Yoshinaga Y."/>
            <person name="Martin F.M."/>
            <person name="Grigoriev I.V."/>
            <person name="Hibbett D.S."/>
        </authorList>
    </citation>
    <scope>NUCLEOTIDE SEQUENCE [LARGE SCALE GENOMIC DNA]</scope>
    <source>
        <strain evidence="2 3">L-15889</strain>
    </source>
</reference>
<dbReference type="AlphaFoldDB" id="A0A165M0X5"/>
<accession>A0A165M0X5</accession>
<organism evidence="2 3">
    <name type="scientific">Daedalea quercina L-15889</name>
    <dbReference type="NCBI Taxonomy" id="1314783"/>
    <lineage>
        <taxon>Eukaryota</taxon>
        <taxon>Fungi</taxon>
        <taxon>Dikarya</taxon>
        <taxon>Basidiomycota</taxon>
        <taxon>Agaricomycotina</taxon>
        <taxon>Agaricomycetes</taxon>
        <taxon>Polyporales</taxon>
        <taxon>Fomitopsis</taxon>
    </lineage>
</organism>
<evidence type="ECO:0000256" key="1">
    <source>
        <dbReference type="SAM" id="MobiDB-lite"/>
    </source>
</evidence>
<evidence type="ECO:0000313" key="3">
    <source>
        <dbReference type="Proteomes" id="UP000076727"/>
    </source>
</evidence>
<proteinExistence type="predicted"/>
<dbReference type="EMBL" id="KV429112">
    <property type="protein sequence ID" value="KZT65102.1"/>
    <property type="molecule type" value="Genomic_DNA"/>
</dbReference>
<sequence>MFTNAVYYSQSSSSTGMSNAWSRPAVAQPSTQVQAAPIGCLTRPTVVKPMKPVGRPVPPQTHKC</sequence>